<feature type="non-terminal residue" evidence="1">
    <location>
        <position position="1"/>
    </location>
</feature>
<evidence type="ECO:0000313" key="2">
    <source>
        <dbReference type="Proteomes" id="UP000828251"/>
    </source>
</evidence>
<gene>
    <name evidence="1" type="ORF">J1N35_029159</name>
</gene>
<reference evidence="1 2" key="1">
    <citation type="journal article" date="2021" name="Plant Biotechnol. J.">
        <title>Multi-omics assisted identification of the key and species-specific regulatory components of drought-tolerant mechanisms in Gossypium stocksii.</title>
        <authorList>
            <person name="Yu D."/>
            <person name="Ke L."/>
            <person name="Zhang D."/>
            <person name="Wu Y."/>
            <person name="Sun Y."/>
            <person name="Mei J."/>
            <person name="Sun J."/>
            <person name="Sun Y."/>
        </authorList>
    </citation>
    <scope>NUCLEOTIDE SEQUENCE [LARGE SCALE GENOMIC DNA]</scope>
    <source>
        <strain evidence="2">cv. E1</strain>
        <tissue evidence="1">Leaf</tissue>
    </source>
</reference>
<dbReference type="EMBL" id="JAIQCV010000009">
    <property type="protein sequence ID" value="KAH1064172.1"/>
    <property type="molecule type" value="Genomic_DNA"/>
</dbReference>
<accession>A0A9D3UXC2</accession>
<proteinExistence type="predicted"/>
<evidence type="ECO:0000313" key="1">
    <source>
        <dbReference type="EMBL" id="KAH1064172.1"/>
    </source>
</evidence>
<dbReference type="OrthoDB" id="1000626at2759"/>
<sequence length="83" mass="9802">VQVHDLPTGFYSEAMSVQLGNIIENFDEYYGNLLNQGTQHFMCIKVLIDVRSPLQRKKKINVPLNYYSYARFQYEKTCIVLFF</sequence>
<dbReference type="Proteomes" id="UP000828251">
    <property type="component" value="Unassembled WGS sequence"/>
</dbReference>
<name>A0A9D3UXC2_9ROSI</name>
<organism evidence="1 2">
    <name type="scientific">Gossypium stocksii</name>
    <dbReference type="NCBI Taxonomy" id="47602"/>
    <lineage>
        <taxon>Eukaryota</taxon>
        <taxon>Viridiplantae</taxon>
        <taxon>Streptophyta</taxon>
        <taxon>Embryophyta</taxon>
        <taxon>Tracheophyta</taxon>
        <taxon>Spermatophyta</taxon>
        <taxon>Magnoliopsida</taxon>
        <taxon>eudicotyledons</taxon>
        <taxon>Gunneridae</taxon>
        <taxon>Pentapetalae</taxon>
        <taxon>rosids</taxon>
        <taxon>malvids</taxon>
        <taxon>Malvales</taxon>
        <taxon>Malvaceae</taxon>
        <taxon>Malvoideae</taxon>
        <taxon>Gossypium</taxon>
    </lineage>
</organism>
<dbReference type="AlphaFoldDB" id="A0A9D3UXC2"/>
<keyword evidence="2" id="KW-1185">Reference proteome</keyword>
<protein>
    <submittedName>
        <fullName evidence="1">Uncharacterized protein</fullName>
    </submittedName>
</protein>
<comment type="caution">
    <text evidence="1">The sequence shown here is derived from an EMBL/GenBank/DDBJ whole genome shotgun (WGS) entry which is preliminary data.</text>
</comment>
<feature type="non-terminal residue" evidence="1">
    <location>
        <position position="83"/>
    </location>
</feature>